<dbReference type="GO" id="GO:0004540">
    <property type="term" value="F:RNA nuclease activity"/>
    <property type="evidence" value="ECO:0007669"/>
    <property type="project" value="InterPro"/>
</dbReference>
<dbReference type="InterPro" id="IPR051813">
    <property type="entry name" value="HepT_RNase_toxin"/>
</dbReference>
<evidence type="ECO:0000256" key="3">
    <source>
        <dbReference type="ARBA" id="ARBA00022722"/>
    </source>
</evidence>
<sequence length="120" mass="13400">MTTQGPVYYLDRMQKAADEACLFVRGMNGAAFAGNKLVQSAVAYSLCVIGAAAVELLEKHPEFEPEHPEVRWNELRDMGKRLLFDEASMGVEDLWTAVAHAVPELLSQLEAIRHWRAEGE</sequence>
<keyword evidence="2" id="KW-1277">Toxin-antitoxin system</keyword>
<dbReference type="PANTHER" id="PTHR34139:SF1">
    <property type="entry name" value="RNASE MJ1380-RELATED"/>
    <property type="match status" value="1"/>
</dbReference>
<dbReference type="RefSeq" id="WP_012652029.1">
    <property type="nucleotide sequence ID" value="NZ_BAYX01000001.1"/>
</dbReference>
<proteinExistence type="predicted"/>
<dbReference type="Proteomes" id="UP000026941">
    <property type="component" value="Unassembled WGS sequence"/>
</dbReference>
<evidence type="ECO:0000256" key="1">
    <source>
        <dbReference type="ARBA" id="ARBA00022553"/>
    </source>
</evidence>
<evidence type="ECO:0008006" key="8">
    <source>
        <dbReference type="Google" id="ProtNLM"/>
    </source>
</evidence>
<keyword evidence="5" id="KW-0378">Hydrolase</keyword>
<evidence type="ECO:0000256" key="5">
    <source>
        <dbReference type="ARBA" id="ARBA00022801"/>
    </source>
</evidence>
<reference evidence="6 7" key="1">
    <citation type="submission" date="2014-05" db="EMBL/GenBank/DDBJ databases">
        <title>Whole genome shotgun sequence of Rhizobium rhizogenes NBRC 13257.</title>
        <authorList>
            <person name="Katano-Makiyama Y."/>
            <person name="Hosoyama A."/>
            <person name="Hashimoto M."/>
            <person name="Hosoyama Y."/>
            <person name="Noguchi M."/>
            <person name="Tsuchikane K."/>
            <person name="Kimura A."/>
            <person name="Ohji S."/>
            <person name="Ichikawa N."/>
            <person name="Yamazoe A."/>
            <person name="Fujita N."/>
        </authorList>
    </citation>
    <scope>NUCLEOTIDE SEQUENCE [LARGE SCALE GENOMIC DNA]</scope>
    <source>
        <strain evidence="6 7">NBRC 13257</strain>
    </source>
</reference>
<organism evidence="6 7">
    <name type="scientific">Rhizobium rhizogenes NBRC 13257</name>
    <dbReference type="NCBI Taxonomy" id="1220581"/>
    <lineage>
        <taxon>Bacteria</taxon>
        <taxon>Pseudomonadati</taxon>
        <taxon>Pseudomonadota</taxon>
        <taxon>Alphaproteobacteria</taxon>
        <taxon>Hyphomicrobiales</taxon>
        <taxon>Rhizobiaceae</taxon>
        <taxon>Rhizobium/Agrobacterium group</taxon>
        <taxon>Rhizobium</taxon>
    </lineage>
</organism>
<gene>
    <name evidence="6" type="ORF">RRH01S_01_00350</name>
</gene>
<keyword evidence="3" id="KW-0540">Nuclease</keyword>
<dbReference type="InterPro" id="IPR008201">
    <property type="entry name" value="HepT-like"/>
</dbReference>
<evidence type="ECO:0000313" key="6">
    <source>
        <dbReference type="EMBL" id="GAJ90571.1"/>
    </source>
</evidence>
<dbReference type="GO" id="GO:0016787">
    <property type="term" value="F:hydrolase activity"/>
    <property type="evidence" value="ECO:0007669"/>
    <property type="project" value="UniProtKB-KW"/>
</dbReference>
<evidence type="ECO:0000313" key="7">
    <source>
        <dbReference type="Proteomes" id="UP000026941"/>
    </source>
</evidence>
<keyword evidence="4" id="KW-0547">Nucleotide-binding</keyword>
<dbReference type="Pfam" id="PF01934">
    <property type="entry name" value="HepT-like"/>
    <property type="match status" value="1"/>
</dbReference>
<dbReference type="GO" id="GO:0000166">
    <property type="term" value="F:nucleotide binding"/>
    <property type="evidence" value="ECO:0007669"/>
    <property type="project" value="UniProtKB-KW"/>
</dbReference>
<dbReference type="PANTHER" id="PTHR34139">
    <property type="entry name" value="UPF0331 PROTEIN MJ0127"/>
    <property type="match status" value="1"/>
</dbReference>
<keyword evidence="1" id="KW-0597">Phosphoprotein</keyword>
<dbReference type="GeneID" id="86849183"/>
<evidence type="ECO:0000256" key="4">
    <source>
        <dbReference type="ARBA" id="ARBA00022741"/>
    </source>
</evidence>
<comment type="caution">
    <text evidence="6">The sequence shown here is derived from an EMBL/GenBank/DDBJ whole genome shotgun (WGS) entry which is preliminary data.</text>
</comment>
<name>A0AA87PU89_RHIRH</name>
<dbReference type="GO" id="GO:0110001">
    <property type="term" value="C:toxin-antitoxin complex"/>
    <property type="evidence" value="ECO:0007669"/>
    <property type="project" value="InterPro"/>
</dbReference>
<evidence type="ECO:0000256" key="2">
    <source>
        <dbReference type="ARBA" id="ARBA00022649"/>
    </source>
</evidence>
<accession>A0AA87PU89</accession>
<dbReference type="EMBL" id="BAYX01000001">
    <property type="protein sequence ID" value="GAJ90571.1"/>
    <property type="molecule type" value="Genomic_DNA"/>
</dbReference>
<protein>
    <recommendedName>
        <fullName evidence="8">DUF86 domain-containing protein</fullName>
    </recommendedName>
</protein>
<dbReference type="AlphaFoldDB" id="A0AA87PU89"/>